<dbReference type="SUPFAM" id="SSF53092">
    <property type="entry name" value="Creatinase/prolidase N-terminal domain"/>
    <property type="match status" value="1"/>
</dbReference>
<comment type="caution">
    <text evidence="3">The sequence shown here is derived from an EMBL/GenBank/DDBJ whole genome shotgun (WGS) entry which is preliminary data.</text>
</comment>
<dbReference type="Pfam" id="PF01321">
    <property type="entry name" value="Creatinase_N"/>
    <property type="match status" value="1"/>
</dbReference>
<reference evidence="3" key="1">
    <citation type="journal article" date="2014" name="Int. J. Syst. Evol. Microbiol.">
        <title>Complete genome sequence of Corynebacterium casei LMG S-19264T (=DSM 44701T), isolated from a smear-ripened cheese.</title>
        <authorList>
            <consortium name="US DOE Joint Genome Institute (JGI-PGF)"/>
            <person name="Walter F."/>
            <person name="Albersmeier A."/>
            <person name="Kalinowski J."/>
            <person name="Ruckert C."/>
        </authorList>
    </citation>
    <scope>NUCLEOTIDE SEQUENCE</scope>
    <source>
        <strain evidence="3">CGMCC 1.15880</strain>
    </source>
</reference>
<dbReference type="Proteomes" id="UP000628017">
    <property type="component" value="Unassembled WGS sequence"/>
</dbReference>
<dbReference type="GO" id="GO:0008235">
    <property type="term" value="F:metalloexopeptidase activity"/>
    <property type="evidence" value="ECO:0007669"/>
    <property type="project" value="UniProtKB-ARBA"/>
</dbReference>
<dbReference type="Gene3D" id="3.90.230.10">
    <property type="entry name" value="Creatinase/methionine aminopeptidase superfamily"/>
    <property type="match status" value="1"/>
</dbReference>
<feature type="domain" description="Creatinase N-terminal" evidence="2">
    <location>
        <begin position="12"/>
        <end position="151"/>
    </location>
</feature>
<dbReference type="EMBL" id="BMKA01000002">
    <property type="protein sequence ID" value="GGA12997.1"/>
    <property type="molecule type" value="Genomic_DNA"/>
</dbReference>
<name>A0A916QU21_9RHOB</name>
<dbReference type="InterPro" id="IPR036005">
    <property type="entry name" value="Creatinase/aminopeptidase-like"/>
</dbReference>
<organism evidence="3 4">
    <name type="scientific">Neptunicoccus cionae</name>
    <dbReference type="NCBI Taxonomy" id="2035344"/>
    <lineage>
        <taxon>Bacteria</taxon>
        <taxon>Pseudomonadati</taxon>
        <taxon>Pseudomonadota</taxon>
        <taxon>Alphaproteobacteria</taxon>
        <taxon>Rhodobacterales</taxon>
        <taxon>Paracoccaceae</taxon>
        <taxon>Neptunicoccus</taxon>
    </lineage>
</organism>
<dbReference type="PANTHER" id="PTHR46112">
    <property type="entry name" value="AMINOPEPTIDASE"/>
    <property type="match status" value="1"/>
</dbReference>
<sequence length="374" mass="40695">MTDFPAAEFAARFKRAQTLMAAADFDALLLTTEAEVRYFTGFRSLFWQSPTRSWFVILPQSGAPVAIIPAIGADLMGRTWINDIRSWPSPRGFDEGISLLVEALSPYRRIGLPMGEESSLRMPLTDFQTLQSSLKAKFADCTPLIKSLRTVKSEAEIEILKEICQIGSRAFSRVPDFATAGTPLSEVFRRFRIALLEEGAEETPYVVGGAGQGGYTDVISPPDASPLAQGDVLMLDTGASLKGYFCDFDRNFAIGTASDAARAAHARLWDATEAGLEAARAGTTTAQLFVAMQSVLKGGSDVGRYGHGLGMQLTEWPSIAAHDHTELQAGMVLTLEPSLMLDETRMMVVEENILITKDAPVLLTQRAPRELPVI</sequence>
<dbReference type="PRINTS" id="PR00599">
    <property type="entry name" value="MAPEPTIDASE"/>
</dbReference>
<gene>
    <name evidence="3" type="ORF">GCM10011498_11140</name>
</gene>
<proteinExistence type="predicted"/>
<feature type="domain" description="Peptidase M24" evidence="1">
    <location>
        <begin position="159"/>
        <end position="357"/>
    </location>
</feature>
<dbReference type="InterPro" id="IPR000587">
    <property type="entry name" value="Creatinase_N"/>
</dbReference>
<dbReference type="InterPro" id="IPR001714">
    <property type="entry name" value="Pept_M24_MAP"/>
</dbReference>
<dbReference type="Pfam" id="PF00557">
    <property type="entry name" value="Peptidase_M24"/>
    <property type="match status" value="1"/>
</dbReference>
<dbReference type="GO" id="GO:0004177">
    <property type="term" value="F:aminopeptidase activity"/>
    <property type="evidence" value="ECO:0007669"/>
    <property type="project" value="UniProtKB-ARBA"/>
</dbReference>
<dbReference type="InterPro" id="IPR029149">
    <property type="entry name" value="Creatin/AminoP/Spt16_N"/>
</dbReference>
<evidence type="ECO:0000313" key="4">
    <source>
        <dbReference type="Proteomes" id="UP000628017"/>
    </source>
</evidence>
<dbReference type="AlphaFoldDB" id="A0A916QU21"/>
<dbReference type="InterPro" id="IPR000994">
    <property type="entry name" value="Pept_M24"/>
</dbReference>
<protein>
    <submittedName>
        <fullName evidence="3">Peptidase M24</fullName>
    </submittedName>
</protein>
<evidence type="ECO:0000259" key="1">
    <source>
        <dbReference type="Pfam" id="PF00557"/>
    </source>
</evidence>
<reference evidence="3" key="2">
    <citation type="submission" date="2020-09" db="EMBL/GenBank/DDBJ databases">
        <authorList>
            <person name="Sun Q."/>
            <person name="Zhou Y."/>
        </authorList>
    </citation>
    <scope>NUCLEOTIDE SEQUENCE</scope>
    <source>
        <strain evidence="3">CGMCC 1.15880</strain>
    </source>
</reference>
<accession>A0A916QU21</accession>
<dbReference type="SUPFAM" id="SSF55920">
    <property type="entry name" value="Creatinase/aminopeptidase"/>
    <property type="match status" value="1"/>
</dbReference>
<dbReference type="Gene3D" id="3.40.350.10">
    <property type="entry name" value="Creatinase/prolidase N-terminal domain"/>
    <property type="match status" value="1"/>
</dbReference>
<dbReference type="InterPro" id="IPR050659">
    <property type="entry name" value="Peptidase_M24B"/>
</dbReference>
<evidence type="ECO:0000259" key="2">
    <source>
        <dbReference type="Pfam" id="PF01321"/>
    </source>
</evidence>
<dbReference type="RefSeq" id="WP_188671847.1">
    <property type="nucleotide sequence ID" value="NZ_BMKA01000002.1"/>
</dbReference>
<dbReference type="PANTHER" id="PTHR46112:SF2">
    <property type="entry name" value="XAA-PRO AMINOPEPTIDASE P-RELATED"/>
    <property type="match status" value="1"/>
</dbReference>
<evidence type="ECO:0000313" key="3">
    <source>
        <dbReference type="EMBL" id="GGA12997.1"/>
    </source>
</evidence>
<dbReference type="CDD" id="cd01066">
    <property type="entry name" value="APP_MetAP"/>
    <property type="match status" value="1"/>
</dbReference>
<keyword evidence="4" id="KW-1185">Reference proteome</keyword>